<name>A0ABD0ZEE4_CARAN</name>
<dbReference type="CDD" id="cd00183">
    <property type="entry name" value="TFIIS_I"/>
    <property type="match status" value="1"/>
</dbReference>
<dbReference type="InterPro" id="IPR035441">
    <property type="entry name" value="TFIIS/LEDGF_dom_sf"/>
</dbReference>
<dbReference type="AlphaFoldDB" id="A0ABD0ZEE4"/>
<dbReference type="InterPro" id="IPR003617">
    <property type="entry name" value="TFIIS/CRSP70_N_sub"/>
</dbReference>
<keyword evidence="6" id="KW-1185">Reference proteome</keyword>
<organism evidence="5 6">
    <name type="scientific">Cardamine amara subsp. amara</name>
    <dbReference type="NCBI Taxonomy" id="228776"/>
    <lineage>
        <taxon>Eukaryota</taxon>
        <taxon>Viridiplantae</taxon>
        <taxon>Streptophyta</taxon>
        <taxon>Embryophyta</taxon>
        <taxon>Tracheophyta</taxon>
        <taxon>Spermatophyta</taxon>
        <taxon>Magnoliopsida</taxon>
        <taxon>eudicotyledons</taxon>
        <taxon>Gunneridae</taxon>
        <taxon>Pentapetalae</taxon>
        <taxon>rosids</taxon>
        <taxon>malvids</taxon>
        <taxon>Brassicales</taxon>
        <taxon>Brassicaceae</taxon>
        <taxon>Cardamineae</taxon>
        <taxon>Cardamine</taxon>
    </lineage>
</organism>
<dbReference type="SUPFAM" id="SSF47676">
    <property type="entry name" value="Conserved domain common to transcription factors TFIIS, elongin A, CRSP70"/>
    <property type="match status" value="1"/>
</dbReference>
<evidence type="ECO:0000256" key="2">
    <source>
        <dbReference type="ARBA" id="ARBA00023242"/>
    </source>
</evidence>
<dbReference type="PROSITE" id="PS51319">
    <property type="entry name" value="TFIIS_N"/>
    <property type="match status" value="1"/>
</dbReference>
<evidence type="ECO:0000256" key="3">
    <source>
        <dbReference type="PROSITE-ProRule" id="PRU00649"/>
    </source>
</evidence>
<gene>
    <name evidence="5" type="ORF">V5N11_018507</name>
</gene>
<dbReference type="GO" id="GO:0005634">
    <property type="term" value="C:nucleus"/>
    <property type="evidence" value="ECO:0007669"/>
    <property type="project" value="UniProtKB-SubCell"/>
</dbReference>
<dbReference type="Gene3D" id="1.20.930.10">
    <property type="entry name" value="Conserved domain common to transcription factors TFIIS, elongin A, CRSP70"/>
    <property type="match status" value="1"/>
</dbReference>
<accession>A0ABD0ZEE4</accession>
<evidence type="ECO:0000259" key="4">
    <source>
        <dbReference type="PROSITE" id="PS51319"/>
    </source>
</evidence>
<dbReference type="Proteomes" id="UP001558713">
    <property type="component" value="Unassembled WGS sequence"/>
</dbReference>
<proteinExistence type="predicted"/>
<dbReference type="SMART" id="SM00509">
    <property type="entry name" value="TFS2N"/>
    <property type="match status" value="1"/>
</dbReference>
<sequence length="117" mass="13386">MVVSGDLPPPPCAKDVKRRNKKIRMMRKKQLEELISTATRAAHVARDKGFHMVSPEALKCVEILRLMRSLSLSPRLIKETNAFCTLLFLSKNGNPKIRSESKAVVDHWRTILDNRSY</sequence>
<comment type="subcellular location">
    <subcellularLocation>
        <location evidence="1 3">Nucleus</location>
    </subcellularLocation>
</comment>
<feature type="domain" description="TFIIS N-terminal" evidence="4">
    <location>
        <begin position="36"/>
        <end position="115"/>
    </location>
</feature>
<dbReference type="Pfam" id="PF08711">
    <property type="entry name" value="Med26"/>
    <property type="match status" value="1"/>
</dbReference>
<keyword evidence="2 3" id="KW-0539">Nucleus</keyword>
<evidence type="ECO:0000256" key="1">
    <source>
        <dbReference type="ARBA" id="ARBA00004123"/>
    </source>
</evidence>
<protein>
    <recommendedName>
        <fullName evidence="4">TFIIS N-terminal domain-containing protein</fullName>
    </recommendedName>
</protein>
<dbReference type="InterPro" id="IPR017923">
    <property type="entry name" value="TFIIS_N"/>
</dbReference>
<comment type="caution">
    <text evidence="5">The sequence shown here is derived from an EMBL/GenBank/DDBJ whole genome shotgun (WGS) entry which is preliminary data.</text>
</comment>
<evidence type="ECO:0000313" key="5">
    <source>
        <dbReference type="EMBL" id="KAL1193052.1"/>
    </source>
</evidence>
<evidence type="ECO:0000313" key="6">
    <source>
        <dbReference type="Proteomes" id="UP001558713"/>
    </source>
</evidence>
<dbReference type="EMBL" id="JBANAX010000798">
    <property type="protein sequence ID" value="KAL1193052.1"/>
    <property type="molecule type" value="Genomic_DNA"/>
</dbReference>
<reference evidence="5 6" key="1">
    <citation type="submission" date="2024-04" db="EMBL/GenBank/DDBJ databases">
        <title>Genome assembly C_amara_ONT_v2.</title>
        <authorList>
            <person name="Yant L."/>
            <person name="Moore C."/>
            <person name="Slenker M."/>
        </authorList>
    </citation>
    <scope>NUCLEOTIDE SEQUENCE [LARGE SCALE GENOMIC DNA]</scope>
    <source>
        <tissue evidence="5">Leaf</tissue>
    </source>
</reference>